<dbReference type="InterPro" id="IPR000477">
    <property type="entry name" value="RT_dom"/>
</dbReference>
<keyword evidence="4" id="KW-1185">Reference proteome</keyword>
<evidence type="ECO:0000259" key="2">
    <source>
        <dbReference type="PROSITE" id="PS50878"/>
    </source>
</evidence>
<dbReference type="CTD" id="20325243"/>
<feature type="compositionally biased region" description="Polar residues" evidence="1">
    <location>
        <begin position="336"/>
        <end position="349"/>
    </location>
</feature>
<dbReference type="PANTHER" id="PTHR47027">
    <property type="entry name" value="REVERSE TRANSCRIPTASE DOMAIN-CONTAINING PROTEIN"/>
    <property type="match status" value="1"/>
</dbReference>
<dbReference type="EMBL" id="KL597064">
    <property type="protein sequence ID" value="KER20357.1"/>
    <property type="molecule type" value="Genomic_DNA"/>
</dbReference>
<sequence>MSSAFRQSLSQNHSSFYLAASNVRTLKQAGQQAALALTPESLGLDMCCVSETRIQDASTAIELTALSVSTRFRLRTSGDPVAAAVGCAGVGMVLSHRAEQSLLDWIPVDSRLCAVRLTMSVKESQKRQVDVCQFIVSAYAPTDCSSDAVKDRFYKTLNALLRQAKSSDIVVVAGDMNAQVGKLSAPEIQLEGRHGLDSLCVDRRLFLCSTSFRNSRSRLATWCPSTTGQAQTQIDHSAINYRWRGSITDCRSFGEIFVDSDDALVRSGLSLRFLGPRKVRTNRMATERLTDPDVRQTYKDRLLDNIPTGPENNPVRRAIRRQVKLICAAGPGQPPVSQIIKNRNGTTTSNKEERLDRTLDGGSGTTYGSEATAYWTVEVEPPTARRFSTAYVLSRATELPVRMTFHPHFSKTAVKSSVSTSSITLLAFGKRSPELEQRQTYKRPTILIFPDFRGALDSVDRSVLLETLARQGMPQKFVNIIRSLYSQTFGRVSVYGELSKSFRPQSGVRQTCPLSTFLFNFVIGEILRRTPEGLRNPGVRIASEENLVDLEYADDILLMFEEEKKAQVFLDELTKVIPSFDIHFAPTKLL</sequence>
<dbReference type="STRING" id="6198.A0A074Z4B1"/>
<dbReference type="SUPFAM" id="SSF56219">
    <property type="entry name" value="DNase I-like"/>
    <property type="match status" value="1"/>
</dbReference>
<reference evidence="3 4" key="1">
    <citation type="submission" date="2013-11" db="EMBL/GenBank/DDBJ databases">
        <title>Opisthorchis viverrini - life in the bile duct.</title>
        <authorList>
            <person name="Young N.D."/>
            <person name="Nagarajan N."/>
            <person name="Lin S.J."/>
            <person name="Korhonen P.K."/>
            <person name="Jex A.R."/>
            <person name="Hall R.S."/>
            <person name="Safavi-Hemami H."/>
            <person name="Kaewkong W."/>
            <person name="Bertrand D."/>
            <person name="Gao S."/>
            <person name="Seet Q."/>
            <person name="Wongkham S."/>
            <person name="Teh B.T."/>
            <person name="Wongkham C."/>
            <person name="Intapan P.M."/>
            <person name="Maleewong W."/>
            <person name="Yang X."/>
            <person name="Hu M."/>
            <person name="Wang Z."/>
            <person name="Hofmann A."/>
            <person name="Sternberg P.W."/>
            <person name="Tan P."/>
            <person name="Wang J."/>
            <person name="Gasser R.B."/>
        </authorList>
    </citation>
    <scope>NUCLEOTIDE SEQUENCE [LARGE SCALE GENOMIC DNA]</scope>
</reference>
<dbReference type="InterPro" id="IPR036691">
    <property type="entry name" value="Endo/exonu/phosph_ase_sf"/>
</dbReference>
<dbReference type="OrthoDB" id="10030815at2759"/>
<dbReference type="CDD" id="cd09076">
    <property type="entry name" value="L1-EN"/>
    <property type="match status" value="1"/>
</dbReference>
<dbReference type="Gene3D" id="3.60.10.10">
    <property type="entry name" value="Endonuclease/exonuclease/phosphatase"/>
    <property type="match status" value="1"/>
</dbReference>
<dbReference type="AlphaFoldDB" id="A0A074Z4B1"/>
<accession>A0A074Z4B1</accession>
<proteinExistence type="predicted"/>
<evidence type="ECO:0000313" key="4">
    <source>
        <dbReference type="Proteomes" id="UP000054324"/>
    </source>
</evidence>
<dbReference type="PANTHER" id="PTHR47027:SF20">
    <property type="entry name" value="REVERSE TRANSCRIPTASE-LIKE PROTEIN WITH RNA-DIRECTED DNA POLYMERASE DOMAIN"/>
    <property type="match status" value="1"/>
</dbReference>
<feature type="domain" description="Reverse transcriptase" evidence="2">
    <location>
        <begin position="380"/>
        <end position="590"/>
    </location>
</feature>
<dbReference type="PROSITE" id="PS50878">
    <property type="entry name" value="RT_POL"/>
    <property type="match status" value="1"/>
</dbReference>
<feature type="region of interest" description="Disordered" evidence="1">
    <location>
        <begin position="336"/>
        <end position="363"/>
    </location>
</feature>
<organism evidence="3 4">
    <name type="scientific">Opisthorchis viverrini</name>
    <name type="common">Southeast Asian liver fluke</name>
    <dbReference type="NCBI Taxonomy" id="6198"/>
    <lineage>
        <taxon>Eukaryota</taxon>
        <taxon>Metazoa</taxon>
        <taxon>Spiralia</taxon>
        <taxon>Lophotrochozoa</taxon>
        <taxon>Platyhelminthes</taxon>
        <taxon>Trematoda</taxon>
        <taxon>Digenea</taxon>
        <taxon>Opisthorchiida</taxon>
        <taxon>Opisthorchiata</taxon>
        <taxon>Opisthorchiidae</taxon>
        <taxon>Opisthorchis</taxon>
    </lineage>
</organism>
<name>A0A074Z4B1_OPIVI</name>
<dbReference type="Proteomes" id="UP000054324">
    <property type="component" value="Unassembled WGS sequence"/>
</dbReference>
<dbReference type="KEGG" id="ovi:T265_11075"/>
<protein>
    <recommendedName>
        <fullName evidence="2">Reverse transcriptase domain-containing protein</fullName>
    </recommendedName>
</protein>
<dbReference type="Pfam" id="PF00078">
    <property type="entry name" value="RVT_1"/>
    <property type="match status" value="1"/>
</dbReference>
<dbReference type="RefSeq" id="XP_009175891.1">
    <property type="nucleotide sequence ID" value="XM_009177627.1"/>
</dbReference>
<feature type="compositionally biased region" description="Basic and acidic residues" evidence="1">
    <location>
        <begin position="350"/>
        <end position="359"/>
    </location>
</feature>
<gene>
    <name evidence="3" type="ORF">T265_11075</name>
</gene>
<evidence type="ECO:0000256" key="1">
    <source>
        <dbReference type="SAM" id="MobiDB-lite"/>
    </source>
</evidence>
<dbReference type="GeneID" id="20325243"/>
<evidence type="ECO:0000313" key="3">
    <source>
        <dbReference type="EMBL" id="KER20357.1"/>
    </source>
</evidence>